<comment type="caution">
    <text evidence="9">The sequence shown here is derived from an EMBL/GenBank/DDBJ whole genome shotgun (WGS) entry which is preliminary data.</text>
</comment>
<protein>
    <recommendedName>
        <fullName evidence="11">Scavenger receptor class B member 1</fullName>
    </recommendedName>
</protein>
<accession>A0A8S1C8G4</accession>
<dbReference type="GO" id="GO:0005044">
    <property type="term" value="F:scavenger receptor activity"/>
    <property type="evidence" value="ECO:0007669"/>
    <property type="project" value="TreeGrafter"/>
</dbReference>
<dbReference type="GO" id="GO:0005737">
    <property type="term" value="C:cytoplasm"/>
    <property type="evidence" value="ECO:0007669"/>
    <property type="project" value="TreeGrafter"/>
</dbReference>
<evidence type="ECO:0000313" key="10">
    <source>
        <dbReference type="Proteomes" id="UP000494165"/>
    </source>
</evidence>
<feature type="transmembrane region" description="Helical" evidence="8">
    <location>
        <begin position="42"/>
        <end position="66"/>
    </location>
</feature>
<gene>
    <name evidence="9" type="ORF">CLODIP_2_CD05497</name>
</gene>
<keyword evidence="3" id="KW-1003">Cell membrane</keyword>
<dbReference type="Proteomes" id="UP000494165">
    <property type="component" value="Unassembled WGS sequence"/>
</dbReference>
<keyword evidence="4 8" id="KW-0812">Transmembrane</keyword>
<dbReference type="InterPro" id="IPR002159">
    <property type="entry name" value="CD36_fam"/>
</dbReference>
<evidence type="ECO:0000256" key="5">
    <source>
        <dbReference type="ARBA" id="ARBA00022989"/>
    </source>
</evidence>
<comment type="subcellular location">
    <subcellularLocation>
        <location evidence="1">Cell membrane</location>
    </subcellularLocation>
</comment>
<dbReference type="PANTHER" id="PTHR11923">
    <property type="entry name" value="SCAVENGER RECEPTOR CLASS B TYPE-1 SR-B1"/>
    <property type="match status" value="1"/>
</dbReference>
<evidence type="ECO:0000256" key="2">
    <source>
        <dbReference type="ARBA" id="ARBA00010532"/>
    </source>
</evidence>
<dbReference type="GO" id="GO:0005886">
    <property type="term" value="C:plasma membrane"/>
    <property type="evidence" value="ECO:0007669"/>
    <property type="project" value="UniProtKB-SubCell"/>
</dbReference>
<evidence type="ECO:0000256" key="3">
    <source>
        <dbReference type="ARBA" id="ARBA00022475"/>
    </source>
</evidence>
<evidence type="ECO:0000256" key="7">
    <source>
        <dbReference type="ARBA" id="ARBA00023180"/>
    </source>
</evidence>
<evidence type="ECO:0000256" key="1">
    <source>
        <dbReference type="ARBA" id="ARBA00004236"/>
    </source>
</evidence>
<evidence type="ECO:0000313" key="9">
    <source>
        <dbReference type="EMBL" id="CAB3365605.1"/>
    </source>
</evidence>
<dbReference type="PRINTS" id="PR01609">
    <property type="entry name" value="CD36FAMILY"/>
</dbReference>
<evidence type="ECO:0000256" key="8">
    <source>
        <dbReference type="SAM" id="Phobius"/>
    </source>
</evidence>
<keyword evidence="5 8" id="KW-1133">Transmembrane helix</keyword>
<sequence>MRSPLQPGCCCGLCAKCREWHRQIAPLNATDRPIASLSDRSYFRVMICLTTLGLTLVMFSFVTYLADPLNAVVNYVLTMSEGSFIFNLWLKPPVPVFLKVYIFNVTNADEFLKGGVKLRLEQVGPYVYREVLEHDDVKFNLNGTMSYVPKRSPLMTEKLVLDTSQGRGLEDRLIVPNIPLLAVASKLADQSFFIQIGFSTLVNYIDSKPFDQVSVKEYLWGYEDPIVRLASVAYADVVTFKQLGLLDRMFDAGLDNVTMNTTTLNIDTYNGQSMLHSLNRSGMCDEPLRGVSEGVLVERNVQRNKTLYVYRKGFCRTLGLEFERDEPADEVNGNPGGLRFVIPAHAFNATLNPEHACHCGKKKPADKGKCPLKDGLSDIQDCYYGIPAAASFPHFLHADPSLFDKIEGLSPDKEKHEAYVVIQQKLGIPIGGHMRIQTNLVLKKNRFVKRIAPFGDMILPIVWTDLTFEEIPSSLQWMLDLCLKVAPPLQNGFIFCGAALGFSMLLAALISYLCVPIASKPDRPSPVESRRSSKVVQVLTAEELMRSRTEFSVAV</sequence>
<keyword evidence="10" id="KW-1185">Reference proteome</keyword>
<feature type="transmembrane region" description="Helical" evidence="8">
    <location>
        <begin position="493"/>
        <end position="513"/>
    </location>
</feature>
<proteinExistence type="inferred from homology"/>
<evidence type="ECO:0000256" key="4">
    <source>
        <dbReference type="ARBA" id="ARBA00022692"/>
    </source>
</evidence>
<evidence type="ECO:0008006" key="11">
    <source>
        <dbReference type="Google" id="ProtNLM"/>
    </source>
</evidence>
<keyword evidence="7" id="KW-0325">Glycoprotein</keyword>
<reference evidence="9 10" key="1">
    <citation type="submission" date="2020-04" db="EMBL/GenBank/DDBJ databases">
        <authorList>
            <person name="Alioto T."/>
            <person name="Alioto T."/>
            <person name="Gomez Garrido J."/>
        </authorList>
    </citation>
    <scope>NUCLEOTIDE SEQUENCE [LARGE SCALE GENOMIC DNA]</scope>
</reference>
<evidence type="ECO:0000256" key="6">
    <source>
        <dbReference type="ARBA" id="ARBA00023136"/>
    </source>
</evidence>
<dbReference type="Pfam" id="PF01130">
    <property type="entry name" value="CD36"/>
    <property type="match status" value="1"/>
</dbReference>
<keyword evidence="6 8" id="KW-0472">Membrane</keyword>
<dbReference type="EMBL" id="CADEPI010000021">
    <property type="protein sequence ID" value="CAB3365605.1"/>
    <property type="molecule type" value="Genomic_DNA"/>
</dbReference>
<name>A0A8S1C8G4_9INSE</name>
<dbReference type="PANTHER" id="PTHR11923:SF104">
    <property type="entry name" value="FI07620P"/>
    <property type="match status" value="1"/>
</dbReference>
<dbReference type="OrthoDB" id="18585at2759"/>
<comment type="similarity">
    <text evidence="2">Belongs to the CD36 family.</text>
</comment>
<dbReference type="AlphaFoldDB" id="A0A8S1C8G4"/>
<organism evidence="9 10">
    <name type="scientific">Cloeon dipterum</name>
    <dbReference type="NCBI Taxonomy" id="197152"/>
    <lineage>
        <taxon>Eukaryota</taxon>
        <taxon>Metazoa</taxon>
        <taxon>Ecdysozoa</taxon>
        <taxon>Arthropoda</taxon>
        <taxon>Hexapoda</taxon>
        <taxon>Insecta</taxon>
        <taxon>Pterygota</taxon>
        <taxon>Palaeoptera</taxon>
        <taxon>Ephemeroptera</taxon>
        <taxon>Pisciforma</taxon>
        <taxon>Baetidae</taxon>
        <taxon>Cloeon</taxon>
    </lineage>
</organism>